<gene>
    <name evidence="2" type="ORF">JFL43_17795</name>
</gene>
<protein>
    <submittedName>
        <fullName evidence="2">Uncharacterized protein</fullName>
    </submittedName>
</protein>
<keyword evidence="1" id="KW-0812">Transmembrane</keyword>
<keyword evidence="3" id="KW-1185">Reference proteome</keyword>
<comment type="caution">
    <text evidence="2">The sequence shown here is derived from an EMBL/GenBank/DDBJ whole genome shotgun (WGS) entry which is preliminary data.</text>
</comment>
<evidence type="ECO:0000256" key="1">
    <source>
        <dbReference type="SAM" id="Phobius"/>
    </source>
</evidence>
<organism evidence="2 3">
    <name type="scientific">Viridibacillus soli</name>
    <dbReference type="NCBI Taxonomy" id="2798301"/>
    <lineage>
        <taxon>Bacteria</taxon>
        <taxon>Bacillati</taxon>
        <taxon>Bacillota</taxon>
        <taxon>Bacilli</taxon>
        <taxon>Bacillales</taxon>
        <taxon>Caryophanaceae</taxon>
        <taxon>Viridibacillus</taxon>
    </lineage>
</organism>
<dbReference type="EMBL" id="JAEOAH010000037">
    <property type="protein sequence ID" value="MBK3496680.1"/>
    <property type="molecule type" value="Genomic_DNA"/>
</dbReference>
<evidence type="ECO:0000313" key="3">
    <source>
        <dbReference type="Proteomes" id="UP000618943"/>
    </source>
</evidence>
<name>A0ABS1HBB5_9BACL</name>
<dbReference type="Proteomes" id="UP000618943">
    <property type="component" value="Unassembled WGS sequence"/>
</dbReference>
<keyword evidence="1" id="KW-1133">Transmembrane helix</keyword>
<accession>A0ABS1HBB5</accession>
<keyword evidence="1" id="KW-0472">Membrane</keyword>
<reference evidence="2 3" key="1">
    <citation type="submission" date="2020-12" db="EMBL/GenBank/DDBJ databases">
        <title>YIM B01967 draft genome.</title>
        <authorList>
            <person name="Yan X."/>
        </authorList>
    </citation>
    <scope>NUCLEOTIDE SEQUENCE [LARGE SCALE GENOMIC DNA]</scope>
    <source>
        <strain evidence="2 3">YIM B01967</strain>
    </source>
</reference>
<proteinExistence type="predicted"/>
<dbReference type="RefSeq" id="WP_200750074.1">
    <property type="nucleotide sequence ID" value="NZ_JAEOAH010000037.1"/>
</dbReference>
<sequence length="46" mass="5152">MTKFIDDLAGASFDIVKMIYYFFTGLLIVGIPLILIVKIVNFITAL</sequence>
<evidence type="ECO:0000313" key="2">
    <source>
        <dbReference type="EMBL" id="MBK3496680.1"/>
    </source>
</evidence>
<feature type="transmembrane region" description="Helical" evidence="1">
    <location>
        <begin position="20"/>
        <end position="43"/>
    </location>
</feature>